<dbReference type="PANTHER" id="PTHR30097">
    <property type="entry name" value="CATION EFFLUX SYSTEM PROTEIN CUSB"/>
    <property type="match status" value="1"/>
</dbReference>
<dbReference type="AlphaFoldDB" id="A0A1I1X5Y2"/>
<dbReference type="GO" id="GO:0015679">
    <property type="term" value="P:plasma membrane copper ion transport"/>
    <property type="evidence" value="ECO:0007669"/>
    <property type="project" value="TreeGrafter"/>
</dbReference>
<evidence type="ECO:0000256" key="1">
    <source>
        <dbReference type="ARBA" id="ARBA00009477"/>
    </source>
</evidence>
<dbReference type="GO" id="GO:0016020">
    <property type="term" value="C:membrane"/>
    <property type="evidence" value="ECO:0007669"/>
    <property type="project" value="InterPro"/>
</dbReference>
<dbReference type="NCBIfam" id="TIGR01730">
    <property type="entry name" value="RND_mfp"/>
    <property type="match status" value="1"/>
</dbReference>
<dbReference type="PROSITE" id="PS51257">
    <property type="entry name" value="PROKAR_LIPOPROTEIN"/>
    <property type="match status" value="1"/>
</dbReference>
<organism evidence="4 5">
    <name type="scientific">Flavobacterium phragmitis</name>
    <dbReference type="NCBI Taxonomy" id="739143"/>
    <lineage>
        <taxon>Bacteria</taxon>
        <taxon>Pseudomonadati</taxon>
        <taxon>Bacteroidota</taxon>
        <taxon>Flavobacteriia</taxon>
        <taxon>Flavobacteriales</taxon>
        <taxon>Flavobacteriaceae</taxon>
        <taxon>Flavobacterium</taxon>
    </lineage>
</organism>
<evidence type="ECO:0000256" key="2">
    <source>
        <dbReference type="ARBA" id="ARBA00022448"/>
    </source>
</evidence>
<dbReference type="Pfam" id="PF25973">
    <property type="entry name" value="BSH_CzcB"/>
    <property type="match status" value="1"/>
</dbReference>
<dbReference type="STRING" id="739143.SAMN05216297_11869"/>
<dbReference type="InterPro" id="IPR058647">
    <property type="entry name" value="BSH_CzcB-like"/>
</dbReference>
<accession>A0A1I1X5Y2</accession>
<keyword evidence="5" id="KW-1185">Reference proteome</keyword>
<keyword evidence="2" id="KW-0813">Transport</keyword>
<dbReference type="InterPro" id="IPR006143">
    <property type="entry name" value="RND_pump_MFP"/>
</dbReference>
<reference evidence="5" key="1">
    <citation type="submission" date="2016-10" db="EMBL/GenBank/DDBJ databases">
        <authorList>
            <person name="Varghese N."/>
            <person name="Submissions S."/>
        </authorList>
    </citation>
    <scope>NUCLEOTIDE SEQUENCE [LARGE SCALE GENOMIC DNA]</scope>
    <source>
        <strain evidence="5">CGMCC 1.10370</strain>
    </source>
</reference>
<dbReference type="RefSeq" id="WP_091498721.1">
    <property type="nucleotide sequence ID" value="NZ_FOMH01000018.1"/>
</dbReference>
<dbReference type="PANTHER" id="PTHR30097:SF4">
    <property type="entry name" value="SLR6042 PROTEIN"/>
    <property type="match status" value="1"/>
</dbReference>
<evidence type="ECO:0000259" key="3">
    <source>
        <dbReference type="Pfam" id="PF25973"/>
    </source>
</evidence>
<protein>
    <submittedName>
        <fullName evidence="4">Membrane fusion protein, cobalt-zinc-cadmium efflux system</fullName>
    </submittedName>
</protein>
<sequence>MKKYIAAFASALVLISCGKKQNEENNNAEDKSISVIKLTTEQVKNAGLETGNPTLRNIQEVLQLQGTVTVPPKSVVSISIPLGGYVKSTNLIAGMNVQKGQVLAVLEDMQFIELQQDYLMAKEKFELAQNEYKRQKELNASKASSDKVLEQITTEMRTQRITMSSLEHKLTLLGINPKKLTVSTISNTIKVISPINGLVSKVNVNVGKYVNPTDMLFELIDKKDIVLTLNAFEKDVASLSVGQTVMAFANNSDTKKYPAKIAFINQSLNGDRAAEIICKVNAYNPALLPGLFINAEVEVENQKALTVPEDAVVRWQGKFYVFMDLGNSQYQMVEVKSGVKNDGYNQIISDAISDSSKVVVKNAYTLLMSAMNNDEQ</sequence>
<dbReference type="GO" id="GO:0030313">
    <property type="term" value="C:cell envelope"/>
    <property type="evidence" value="ECO:0007669"/>
    <property type="project" value="TreeGrafter"/>
</dbReference>
<comment type="similarity">
    <text evidence="1">Belongs to the membrane fusion protein (MFP) (TC 8.A.1) family.</text>
</comment>
<feature type="domain" description="CzcB-like barrel-sandwich hybrid" evidence="3">
    <location>
        <begin position="76"/>
        <end position="220"/>
    </location>
</feature>
<dbReference type="EMBL" id="FOMH01000018">
    <property type="protein sequence ID" value="SFE02789.1"/>
    <property type="molecule type" value="Genomic_DNA"/>
</dbReference>
<name>A0A1I1X5Y2_9FLAO</name>
<evidence type="ECO:0000313" key="4">
    <source>
        <dbReference type="EMBL" id="SFE02789.1"/>
    </source>
</evidence>
<dbReference type="GO" id="GO:0060003">
    <property type="term" value="P:copper ion export"/>
    <property type="evidence" value="ECO:0007669"/>
    <property type="project" value="TreeGrafter"/>
</dbReference>
<dbReference type="InterPro" id="IPR051909">
    <property type="entry name" value="MFP_Cation_Efflux"/>
</dbReference>
<dbReference type="Gene3D" id="1.10.287.470">
    <property type="entry name" value="Helix hairpin bin"/>
    <property type="match status" value="1"/>
</dbReference>
<dbReference type="OrthoDB" id="9814657at2"/>
<dbReference type="SUPFAM" id="SSF111369">
    <property type="entry name" value="HlyD-like secretion proteins"/>
    <property type="match status" value="1"/>
</dbReference>
<dbReference type="GO" id="GO:0022857">
    <property type="term" value="F:transmembrane transporter activity"/>
    <property type="evidence" value="ECO:0007669"/>
    <property type="project" value="InterPro"/>
</dbReference>
<dbReference type="Gene3D" id="2.40.50.100">
    <property type="match status" value="1"/>
</dbReference>
<dbReference type="Proteomes" id="UP000199672">
    <property type="component" value="Unassembled WGS sequence"/>
</dbReference>
<proteinExistence type="inferred from homology"/>
<evidence type="ECO:0000313" key="5">
    <source>
        <dbReference type="Proteomes" id="UP000199672"/>
    </source>
</evidence>
<gene>
    <name evidence="4" type="ORF">SAMN05216297_11869</name>
</gene>
<dbReference type="Gene3D" id="2.40.420.20">
    <property type="match status" value="1"/>
</dbReference>